<dbReference type="Proteomes" id="UP000436088">
    <property type="component" value="Unassembled WGS sequence"/>
</dbReference>
<dbReference type="CDD" id="cd20406">
    <property type="entry name" value="Tudor_Agenet_AtDUF_rpt2_4"/>
    <property type="match status" value="1"/>
</dbReference>
<dbReference type="Pfam" id="PF26130">
    <property type="entry name" value="PB1-like"/>
    <property type="match status" value="1"/>
</dbReference>
<dbReference type="InterPro" id="IPR058594">
    <property type="entry name" value="PB1-like_dom_pln"/>
</dbReference>
<dbReference type="EMBL" id="VEPZ02001101">
    <property type="protein sequence ID" value="KAE8694907.1"/>
    <property type="molecule type" value="Genomic_DNA"/>
</dbReference>
<dbReference type="InterPro" id="IPR008395">
    <property type="entry name" value="Agenet-like_dom"/>
</dbReference>
<evidence type="ECO:0000259" key="4">
    <source>
        <dbReference type="SMART" id="SM00743"/>
    </source>
</evidence>
<evidence type="ECO:0000256" key="1">
    <source>
        <dbReference type="ARBA" id="ARBA00022448"/>
    </source>
</evidence>
<evidence type="ECO:0000313" key="5">
    <source>
        <dbReference type="EMBL" id="KAE8694907.1"/>
    </source>
</evidence>
<feature type="compositionally biased region" description="Basic and acidic residues" evidence="3">
    <location>
        <begin position="113"/>
        <end position="126"/>
    </location>
</feature>
<organism evidence="5 6">
    <name type="scientific">Hibiscus syriacus</name>
    <name type="common">Rose of Sharon</name>
    <dbReference type="NCBI Taxonomy" id="106335"/>
    <lineage>
        <taxon>Eukaryota</taxon>
        <taxon>Viridiplantae</taxon>
        <taxon>Streptophyta</taxon>
        <taxon>Embryophyta</taxon>
        <taxon>Tracheophyta</taxon>
        <taxon>Spermatophyta</taxon>
        <taxon>Magnoliopsida</taxon>
        <taxon>eudicotyledons</taxon>
        <taxon>Gunneridae</taxon>
        <taxon>Pentapetalae</taxon>
        <taxon>rosids</taxon>
        <taxon>malvids</taxon>
        <taxon>Malvales</taxon>
        <taxon>Malvaceae</taxon>
        <taxon>Malvoideae</taxon>
        <taxon>Hibiscus</taxon>
    </lineage>
</organism>
<evidence type="ECO:0000256" key="3">
    <source>
        <dbReference type="SAM" id="MobiDB-lite"/>
    </source>
</evidence>
<keyword evidence="6" id="KW-1185">Reference proteome</keyword>
<keyword evidence="2" id="KW-0341">Growth regulation</keyword>
<evidence type="ECO:0000313" key="6">
    <source>
        <dbReference type="Proteomes" id="UP000436088"/>
    </source>
</evidence>
<dbReference type="PANTHER" id="PTHR31917:SF153">
    <property type="entry name" value="DUF724 DOMAIN-CONTAINING PROTEIN 3-RELATED"/>
    <property type="match status" value="1"/>
</dbReference>
<gene>
    <name evidence="5" type="ORF">F3Y22_tig00110764pilonHSYRG00075</name>
</gene>
<feature type="region of interest" description="Disordered" evidence="3">
    <location>
        <begin position="373"/>
        <end position="408"/>
    </location>
</feature>
<dbReference type="PANTHER" id="PTHR31917">
    <property type="entry name" value="AGENET DOMAIN-CONTAINING PROTEIN-RELATED"/>
    <property type="match status" value="1"/>
</dbReference>
<protein>
    <recommendedName>
        <fullName evidence="4">Agenet domain-containing protein</fullName>
    </recommendedName>
</protein>
<dbReference type="InterPro" id="IPR007930">
    <property type="entry name" value="DUF724"/>
</dbReference>
<dbReference type="CDD" id="cd20405">
    <property type="entry name" value="Tudor_Agenet_AtDUF_rpt1_3"/>
    <property type="match status" value="1"/>
</dbReference>
<keyword evidence="1" id="KW-0813">Transport</keyword>
<dbReference type="AlphaFoldDB" id="A0A6A2ZU16"/>
<feature type="region of interest" description="Disordered" evidence="3">
    <location>
        <begin position="87"/>
        <end position="136"/>
    </location>
</feature>
<name>A0A6A2ZU16_HIBSY</name>
<accession>A0A6A2ZU16</accession>
<proteinExistence type="predicted"/>
<feature type="compositionally biased region" description="Polar residues" evidence="3">
    <location>
        <begin position="87"/>
        <end position="104"/>
    </location>
</feature>
<sequence>MSTNVCKLRYHHGGKLLRTPKVQYINGSEVEYDEDIDCICYWTVLGAVKSLGYDIGMAVKVYYVEEGKSLDGGLKLILDDKGVLEMSSQQPIEGSKQSVSQGSETFRLPPTPRFDDSDTNLERDENQNEGESGEDLAVCKEVSVDKKDDKILFSLGKHLSLETHKTRTMEGDIDAELILSEGREVEVASDEEGLRGVWFTCTILKLPEGKTKDKVLVRYKHLLEDDNQTPLTESVELSFIRPLPPVLKTPGDEYFEINDVVDAFHLDGWWTGSISEVIDNLKRYIVSFTDPPEEIEFSSSNLRPHWKWAIGRWVKPSKFQDVSSSDCQKLELSCNIAKDAEAIIQIESPNAVKSRSKKHELYCVTSKKNKMSPLMASKEPAKNKQVRQTSPKGDATPLHPSRKFKHEVPSSDCQKLELSCNIVKYAEANIQLESPDAVKNSSKKHELCRVTSKKNKMSPSVAFKEPAKSKQVRQTTPKGDATSLHPSKKFKHEMNLQKEHGMNRHQKEDGLLESRQPKSVLRITRSPPVDINTAGVPEEMVPEDYKATEAESSVISGLEGAGSRTMSIERAYSQRKISKVAGESGRVLHEKEEQPQIICHGNDSGYFPPGCENQWNDPKEKPLELMVQSPLVGLSVMPQNPHFQPLVKSKEILREGLAVAHMLNFTSLVQKTSELTVVDPRNLLLPFWMFFLNSKLLG</sequence>
<dbReference type="Pfam" id="PF05641">
    <property type="entry name" value="Agenet"/>
    <property type="match status" value="1"/>
</dbReference>
<comment type="caution">
    <text evidence="5">The sequence shown here is derived from an EMBL/GenBank/DDBJ whole genome shotgun (WGS) entry which is preliminary data.</text>
</comment>
<evidence type="ECO:0000256" key="2">
    <source>
        <dbReference type="ARBA" id="ARBA00022604"/>
    </source>
</evidence>
<dbReference type="SMART" id="SM00743">
    <property type="entry name" value="Agenet"/>
    <property type="match status" value="2"/>
</dbReference>
<feature type="domain" description="Agenet" evidence="4">
    <location>
        <begin position="253"/>
        <end position="310"/>
    </location>
</feature>
<dbReference type="InterPro" id="IPR014002">
    <property type="entry name" value="Agenet_dom_plant"/>
</dbReference>
<reference evidence="5" key="1">
    <citation type="submission" date="2019-09" db="EMBL/GenBank/DDBJ databases">
        <title>Draft genome information of white flower Hibiscus syriacus.</title>
        <authorList>
            <person name="Kim Y.-M."/>
        </authorList>
    </citation>
    <scope>NUCLEOTIDE SEQUENCE [LARGE SCALE GENOMIC DNA]</scope>
    <source>
        <strain evidence="5">YM2019G1</strain>
    </source>
</reference>
<feature type="domain" description="Agenet" evidence="4">
    <location>
        <begin position="177"/>
        <end position="248"/>
    </location>
</feature>
<dbReference type="Pfam" id="PF05266">
    <property type="entry name" value="DUF724"/>
    <property type="match status" value="1"/>
</dbReference>
<feature type="region of interest" description="Disordered" evidence="3">
    <location>
        <begin position="452"/>
        <end position="489"/>
    </location>
</feature>